<dbReference type="EMBL" id="JBHMFI010000023">
    <property type="protein sequence ID" value="MFB9075548.1"/>
    <property type="molecule type" value="Genomic_DNA"/>
</dbReference>
<keyword evidence="3" id="KW-1185">Reference proteome</keyword>
<feature type="compositionally biased region" description="Low complexity" evidence="1">
    <location>
        <begin position="50"/>
        <end position="60"/>
    </location>
</feature>
<organism evidence="2 3">
    <name type="scientific">Citricoccus parietis</name>
    <dbReference type="NCBI Taxonomy" id="592307"/>
    <lineage>
        <taxon>Bacteria</taxon>
        <taxon>Bacillati</taxon>
        <taxon>Actinomycetota</taxon>
        <taxon>Actinomycetes</taxon>
        <taxon>Micrococcales</taxon>
        <taxon>Micrococcaceae</taxon>
        <taxon>Citricoccus</taxon>
    </lineage>
</organism>
<gene>
    <name evidence="2" type="ORF">ACFFX0_32050</name>
</gene>
<accession>A0ABV5G9D3</accession>
<feature type="region of interest" description="Disordered" evidence="1">
    <location>
        <begin position="1"/>
        <end position="60"/>
    </location>
</feature>
<sequence>MAYSFIGAVRKTNRPEPARHATDRRPPPGPDKGLNFEDSVKIPAGHGLRSGRSSGRLGPR</sequence>
<evidence type="ECO:0000313" key="2">
    <source>
        <dbReference type="EMBL" id="MFB9075548.1"/>
    </source>
</evidence>
<reference evidence="2 3" key="1">
    <citation type="submission" date="2024-09" db="EMBL/GenBank/DDBJ databases">
        <authorList>
            <person name="Sun Q."/>
            <person name="Mori K."/>
        </authorList>
    </citation>
    <scope>NUCLEOTIDE SEQUENCE [LARGE SCALE GENOMIC DNA]</scope>
    <source>
        <strain evidence="2 3">CCM 7609</strain>
    </source>
</reference>
<name>A0ABV5G9D3_9MICC</name>
<comment type="caution">
    <text evidence="2">The sequence shown here is derived from an EMBL/GenBank/DDBJ whole genome shotgun (WGS) entry which is preliminary data.</text>
</comment>
<evidence type="ECO:0000256" key="1">
    <source>
        <dbReference type="SAM" id="MobiDB-lite"/>
    </source>
</evidence>
<dbReference type="Proteomes" id="UP001589575">
    <property type="component" value="Unassembled WGS sequence"/>
</dbReference>
<proteinExistence type="predicted"/>
<feature type="compositionally biased region" description="Basic and acidic residues" evidence="1">
    <location>
        <begin position="13"/>
        <end position="26"/>
    </location>
</feature>
<evidence type="ECO:0000313" key="3">
    <source>
        <dbReference type="Proteomes" id="UP001589575"/>
    </source>
</evidence>
<protein>
    <submittedName>
        <fullName evidence="2">Uncharacterized protein</fullName>
    </submittedName>
</protein>